<dbReference type="GO" id="GO:0005525">
    <property type="term" value="F:GTP binding"/>
    <property type="evidence" value="ECO:0007669"/>
    <property type="project" value="UniProtKB-KW"/>
</dbReference>
<dbReference type="GO" id="GO:0006777">
    <property type="term" value="P:Mo-molybdopterin cofactor biosynthetic process"/>
    <property type="evidence" value="ECO:0007669"/>
    <property type="project" value="UniProtKB-KW"/>
</dbReference>
<evidence type="ECO:0000256" key="1">
    <source>
        <dbReference type="ARBA" id="ARBA00022842"/>
    </source>
</evidence>
<dbReference type="InterPro" id="IPR013482">
    <property type="entry name" value="Molybde_CF_guanTrfase"/>
</dbReference>
<organism evidence="5 6">
    <name type="scientific">Sphingomonas parapaucimobilis NBRC 15100</name>
    <dbReference type="NCBI Taxonomy" id="1219049"/>
    <lineage>
        <taxon>Bacteria</taxon>
        <taxon>Pseudomonadati</taxon>
        <taxon>Pseudomonadota</taxon>
        <taxon>Alphaproteobacteria</taxon>
        <taxon>Sphingomonadales</taxon>
        <taxon>Sphingomonadaceae</taxon>
        <taxon>Sphingomonas</taxon>
    </lineage>
</organism>
<evidence type="ECO:0000313" key="6">
    <source>
        <dbReference type="Proteomes" id="UP000032305"/>
    </source>
</evidence>
<evidence type="ECO:0000256" key="2">
    <source>
        <dbReference type="ARBA" id="ARBA00023134"/>
    </source>
</evidence>
<evidence type="ECO:0000256" key="3">
    <source>
        <dbReference type="ARBA" id="ARBA00023150"/>
    </source>
</evidence>
<feature type="domain" description="MobA-like NTP transferase" evidence="4">
    <location>
        <begin position="13"/>
        <end position="113"/>
    </location>
</feature>
<dbReference type="Proteomes" id="UP000032305">
    <property type="component" value="Unassembled WGS sequence"/>
</dbReference>
<accession>A0A0A1W5A9</accession>
<keyword evidence="2" id="KW-0547">Nucleotide-binding</keyword>
<dbReference type="RefSeq" id="WP_241823792.1">
    <property type="nucleotide sequence ID" value="NZ_BBPI01000028.1"/>
</dbReference>
<sequence length="176" mass="18138">MPGHEHDVMSILGAVLTGGRSSRFGSNKAIAMLGDRTLVAHARAIIAPHCARVVQVGGVDGVPDMPAPGLGPLGGIAGALDYAASHGFRCVLTIGCDMPRLPQGLIEAVLRREPSYCQDAPVLGLWPAALGAHLMAHLSLGRDRSVRGWVRAIGAIPIASPQPIANVNTPADLAAL</sequence>
<gene>
    <name evidence="5" type="primary">mobA</name>
    <name evidence="5" type="ORF">SP5_028_00070</name>
</gene>
<evidence type="ECO:0000259" key="4">
    <source>
        <dbReference type="Pfam" id="PF12804"/>
    </source>
</evidence>
<keyword evidence="3" id="KW-0501">Molybdenum cofactor biosynthesis</keyword>
<dbReference type="eggNOG" id="COG0746">
    <property type="taxonomic scope" value="Bacteria"/>
</dbReference>
<dbReference type="CDD" id="cd02503">
    <property type="entry name" value="MobA"/>
    <property type="match status" value="1"/>
</dbReference>
<dbReference type="InterPro" id="IPR025877">
    <property type="entry name" value="MobA-like_NTP_Trfase"/>
</dbReference>
<comment type="caution">
    <text evidence="5">The sequence shown here is derived from an EMBL/GenBank/DDBJ whole genome shotgun (WGS) entry which is preliminary data.</text>
</comment>
<name>A0A0A1W5A9_9SPHN</name>
<dbReference type="Pfam" id="PF12804">
    <property type="entry name" value="NTP_transf_3"/>
    <property type="match status" value="1"/>
</dbReference>
<keyword evidence="1" id="KW-0460">Magnesium</keyword>
<dbReference type="GO" id="GO:0016779">
    <property type="term" value="F:nucleotidyltransferase activity"/>
    <property type="evidence" value="ECO:0007669"/>
    <property type="project" value="UniProtKB-ARBA"/>
</dbReference>
<dbReference type="EMBL" id="BBPI01000028">
    <property type="protein sequence ID" value="GAM00296.1"/>
    <property type="molecule type" value="Genomic_DNA"/>
</dbReference>
<evidence type="ECO:0000313" key="5">
    <source>
        <dbReference type="EMBL" id="GAM00296.1"/>
    </source>
</evidence>
<dbReference type="SUPFAM" id="SSF53448">
    <property type="entry name" value="Nucleotide-diphospho-sugar transferases"/>
    <property type="match status" value="1"/>
</dbReference>
<protein>
    <submittedName>
        <fullName evidence="5">Molybdopterin-guanine dinucleotide biosynthesis protein A</fullName>
    </submittedName>
</protein>
<dbReference type="AlphaFoldDB" id="A0A0A1W5A9"/>
<dbReference type="InterPro" id="IPR029044">
    <property type="entry name" value="Nucleotide-diphossugar_trans"/>
</dbReference>
<reference evidence="5 6" key="1">
    <citation type="submission" date="2014-11" db="EMBL/GenBank/DDBJ databases">
        <title>Whole genome shotgun sequence of Sphingomonas parapaucimobilis NBRC 15100.</title>
        <authorList>
            <person name="Katano-Makiyama Y."/>
            <person name="Hosoyama A."/>
            <person name="Hashimoto M."/>
            <person name="Hosoyama Y."/>
            <person name="Noguchi M."/>
            <person name="Numata M."/>
            <person name="Tsuchikane K."/>
            <person name="Hirakata S."/>
            <person name="Uohara A."/>
            <person name="Shimodaira J."/>
            <person name="Ohji S."/>
            <person name="Ichikawa N."/>
            <person name="Kimura A."/>
            <person name="Yamazoe A."/>
            <person name="Fujita N."/>
        </authorList>
    </citation>
    <scope>NUCLEOTIDE SEQUENCE [LARGE SCALE GENOMIC DNA]</scope>
    <source>
        <strain evidence="5 6">NBRC 15100</strain>
    </source>
</reference>
<keyword evidence="2" id="KW-0342">GTP-binding</keyword>
<dbReference type="Gene3D" id="3.90.550.10">
    <property type="entry name" value="Spore Coat Polysaccharide Biosynthesis Protein SpsA, Chain A"/>
    <property type="match status" value="1"/>
</dbReference>
<keyword evidence="6" id="KW-1185">Reference proteome</keyword>
<proteinExistence type="predicted"/>